<accession>A0A5A7PW80</accession>
<dbReference type="InterPro" id="IPR058719">
    <property type="entry name" value="WHD_LYAR"/>
</dbReference>
<dbReference type="Pfam" id="PF25879">
    <property type="entry name" value="WHD_LYAR"/>
    <property type="match status" value="1"/>
</dbReference>
<evidence type="ECO:0000256" key="3">
    <source>
        <dbReference type="PROSITE-ProRule" id="PRU01145"/>
    </source>
</evidence>
<evidence type="ECO:0000313" key="6">
    <source>
        <dbReference type="EMBL" id="GER37133.1"/>
    </source>
</evidence>
<dbReference type="GO" id="GO:0005730">
    <property type="term" value="C:nucleolus"/>
    <property type="evidence" value="ECO:0007669"/>
    <property type="project" value="TreeGrafter"/>
</dbReference>
<evidence type="ECO:0000256" key="2">
    <source>
        <dbReference type="ARBA" id="ARBA00023242"/>
    </source>
</evidence>
<feature type="compositionally biased region" description="Polar residues" evidence="4">
    <location>
        <begin position="82"/>
        <end position="93"/>
    </location>
</feature>
<dbReference type="SUPFAM" id="SSF57667">
    <property type="entry name" value="beta-beta-alpha zinc fingers"/>
    <property type="match status" value="1"/>
</dbReference>
<organism evidence="6 7">
    <name type="scientific">Striga asiatica</name>
    <name type="common">Asiatic witchweed</name>
    <name type="synonym">Buchnera asiatica</name>
    <dbReference type="NCBI Taxonomy" id="4170"/>
    <lineage>
        <taxon>Eukaryota</taxon>
        <taxon>Viridiplantae</taxon>
        <taxon>Streptophyta</taxon>
        <taxon>Embryophyta</taxon>
        <taxon>Tracheophyta</taxon>
        <taxon>Spermatophyta</taxon>
        <taxon>Magnoliopsida</taxon>
        <taxon>eudicotyledons</taxon>
        <taxon>Gunneridae</taxon>
        <taxon>Pentapetalae</taxon>
        <taxon>asterids</taxon>
        <taxon>lamiids</taxon>
        <taxon>Lamiales</taxon>
        <taxon>Orobanchaceae</taxon>
        <taxon>Buchnereae</taxon>
        <taxon>Striga</taxon>
    </lineage>
</organism>
<dbReference type="GO" id="GO:0006364">
    <property type="term" value="P:rRNA processing"/>
    <property type="evidence" value="ECO:0007669"/>
    <property type="project" value="TreeGrafter"/>
</dbReference>
<dbReference type="Proteomes" id="UP000325081">
    <property type="component" value="Unassembled WGS sequence"/>
</dbReference>
<dbReference type="PANTHER" id="PTHR13100">
    <property type="entry name" value="CELL GROWTH-REGULATING NUCLEOLAR PROTEIN LYAR"/>
    <property type="match status" value="1"/>
</dbReference>
<sequence length="220" mass="24865">MVWFQCDDCGDNLKKPKLANHFRQCSAFKLTRLCLCMTVIFQSASIVARYLGSKTLNATLSALLKRFLLLSCDEKYGPKGQTKASNGTNTKTMNDAKPKPEVDINVGLSERPPWFCSVTGEEEELKSKDVAKTTIKWKKLITSALKSNEDGAMKFKKLKKFVMKSLKESGHTEDKKQVFEFLEEKVPSNSIFLHCYNVEQINSSSRFVVDGKYVRLVATN</sequence>
<dbReference type="InterPro" id="IPR036236">
    <property type="entry name" value="Znf_C2H2_sf"/>
</dbReference>
<dbReference type="EMBL" id="BKCP01005294">
    <property type="protein sequence ID" value="GER37133.1"/>
    <property type="molecule type" value="Genomic_DNA"/>
</dbReference>
<evidence type="ECO:0000256" key="1">
    <source>
        <dbReference type="ARBA" id="ARBA00004123"/>
    </source>
</evidence>
<dbReference type="OrthoDB" id="21474at2759"/>
<evidence type="ECO:0000313" key="7">
    <source>
        <dbReference type="Proteomes" id="UP000325081"/>
    </source>
</evidence>
<comment type="caution">
    <text evidence="6">The sequence shown here is derived from an EMBL/GenBank/DDBJ whole genome shotgun (WGS) entry which is preliminary data.</text>
</comment>
<dbReference type="AlphaFoldDB" id="A0A5A7PW80"/>
<dbReference type="GO" id="GO:0008270">
    <property type="term" value="F:zinc ion binding"/>
    <property type="evidence" value="ECO:0007669"/>
    <property type="project" value="UniProtKB-KW"/>
</dbReference>
<dbReference type="InterPro" id="IPR039999">
    <property type="entry name" value="LYAR"/>
</dbReference>
<dbReference type="PANTHER" id="PTHR13100:SF10">
    <property type="entry name" value="CELL GROWTH-REGULATING NUCLEOLAR PROTEIN"/>
    <property type="match status" value="1"/>
</dbReference>
<dbReference type="Gene3D" id="3.30.1490.490">
    <property type="match status" value="1"/>
</dbReference>
<proteinExistence type="predicted"/>
<feature type="region of interest" description="Disordered" evidence="4">
    <location>
        <begin position="79"/>
        <end position="98"/>
    </location>
</feature>
<evidence type="ECO:0000256" key="4">
    <source>
        <dbReference type="SAM" id="MobiDB-lite"/>
    </source>
</evidence>
<feature type="domain" description="Cell growth-regulating nucleolar protein-like winged helix" evidence="5">
    <location>
        <begin position="133"/>
        <end position="192"/>
    </location>
</feature>
<keyword evidence="3" id="KW-0479">Metal-binding</keyword>
<keyword evidence="7" id="KW-1185">Reference proteome</keyword>
<dbReference type="GO" id="GO:0003677">
    <property type="term" value="F:DNA binding"/>
    <property type="evidence" value="ECO:0007669"/>
    <property type="project" value="InterPro"/>
</dbReference>
<dbReference type="GO" id="GO:0000122">
    <property type="term" value="P:negative regulation of transcription by RNA polymerase II"/>
    <property type="evidence" value="ECO:0007669"/>
    <property type="project" value="TreeGrafter"/>
</dbReference>
<protein>
    <submittedName>
        <fullName evidence="6">Cell growth-regulating nucleolar protein</fullName>
    </submittedName>
</protein>
<dbReference type="PROSITE" id="PS51804">
    <property type="entry name" value="ZF_C2HC_LYAR"/>
    <property type="match status" value="1"/>
</dbReference>
<keyword evidence="3" id="KW-0862">Zinc</keyword>
<reference evidence="7" key="1">
    <citation type="journal article" date="2019" name="Curr. Biol.">
        <title>Genome Sequence of Striga asiatica Provides Insight into the Evolution of Plant Parasitism.</title>
        <authorList>
            <person name="Yoshida S."/>
            <person name="Kim S."/>
            <person name="Wafula E.K."/>
            <person name="Tanskanen J."/>
            <person name="Kim Y.M."/>
            <person name="Honaas L."/>
            <person name="Yang Z."/>
            <person name="Spallek T."/>
            <person name="Conn C.E."/>
            <person name="Ichihashi Y."/>
            <person name="Cheong K."/>
            <person name="Cui S."/>
            <person name="Der J.P."/>
            <person name="Gundlach H."/>
            <person name="Jiao Y."/>
            <person name="Hori C."/>
            <person name="Ishida J.K."/>
            <person name="Kasahara H."/>
            <person name="Kiba T."/>
            <person name="Kim M.S."/>
            <person name="Koo N."/>
            <person name="Laohavisit A."/>
            <person name="Lee Y.H."/>
            <person name="Lumba S."/>
            <person name="McCourt P."/>
            <person name="Mortimer J.C."/>
            <person name="Mutuku J.M."/>
            <person name="Nomura T."/>
            <person name="Sasaki-Sekimoto Y."/>
            <person name="Seto Y."/>
            <person name="Wang Y."/>
            <person name="Wakatake T."/>
            <person name="Sakakibara H."/>
            <person name="Demura T."/>
            <person name="Yamaguchi S."/>
            <person name="Yoneyama K."/>
            <person name="Manabe R.I."/>
            <person name="Nelson D.C."/>
            <person name="Schulman A.H."/>
            <person name="Timko M.P."/>
            <person name="dePamphilis C.W."/>
            <person name="Choi D."/>
            <person name="Shirasu K."/>
        </authorList>
    </citation>
    <scope>NUCLEOTIDE SEQUENCE [LARGE SCALE GENOMIC DNA]</scope>
    <source>
        <strain evidence="7">cv. UVA1</strain>
    </source>
</reference>
<keyword evidence="3" id="KW-0863">Zinc-finger</keyword>
<evidence type="ECO:0000259" key="5">
    <source>
        <dbReference type="Pfam" id="PF25879"/>
    </source>
</evidence>
<keyword evidence="2" id="KW-0539">Nucleus</keyword>
<name>A0A5A7PW80_STRAF</name>
<comment type="subcellular location">
    <subcellularLocation>
        <location evidence="1">Nucleus</location>
    </subcellularLocation>
</comment>
<gene>
    <name evidence="6" type="ORF">STAS_13524</name>
</gene>